<organism evidence="2 3">
    <name type="scientific">Eumeta variegata</name>
    <name type="common">Bagworm moth</name>
    <name type="synonym">Eumeta japonica</name>
    <dbReference type="NCBI Taxonomy" id="151549"/>
    <lineage>
        <taxon>Eukaryota</taxon>
        <taxon>Metazoa</taxon>
        <taxon>Ecdysozoa</taxon>
        <taxon>Arthropoda</taxon>
        <taxon>Hexapoda</taxon>
        <taxon>Insecta</taxon>
        <taxon>Pterygota</taxon>
        <taxon>Neoptera</taxon>
        <taxon>Endopterygota</taxon>
        <taxon>Lepidoptera</taxon>
        <taxon>Glossata</taxon>
        <taxon>Ditrysia</taxon>
        <taxon>Tineoidea</taxon>
        <taxon>Psychidae</taxon>
        <taxon>Oiketicinae</taxon>
        <taxon>Eumeta</taxon>
    </lineage>
</organism>
<evidence type="ECO:0000313" key="3">
    <source>
        <dbReference type="Proteomes" id="UP000299102"/>
    </source>
</evidence>
<dbReference type="Proteomes" id="UP000299102">
    <property type="component" value="Unassembled WGS sequence"/>
</dbReference>
<proteinExistence type="predicted"/>
<dbReference type="AlphaFoldDB" id="A0A4C1UVX2"/>
<sequence>MGPTRAGVLVTSCAERIPLRDPPQGRQVTRRQHPRVLSGRVRYSIPGDPHNRPTRAPIQHPDRPNRLQLSPGPHHSDRCDQQSPEQV</sequence>
<reference evidence="2 3" key="1">
    <citation type="journal article" date="2019" name="Commun. Biol.">
        <title>The bagworm genome reveals a unique fibroin gene that provides high tensile strength.</title>
        <authorList>
            <person name="Kono N."/>
            <person name="Nakamura H."/>
            <person name="Ohtoshi R."/>
            <person name="Tomita M."/>
            <person name="Numata K."/>
            <person name="Arakawa K."/>
        </authorList>
    </citation>
    <scope>NUCLEOTIDE SEQUENCE [LARGE SCALE GENOMIC DNA]</scope>
</reference>
<comment type="caution">
    <text evidence="2">The sequence shown here is derived from an EMBL/GenBank/DDBJ whole genome shotgun (WGS) entry which is preliminary data.</text>
</comment>
<keyword evidence="3" id="KW-1185">Reference proteome</keyword>
<feature type="region of interest" description="Disordered" evidence="1">
    <location>
        <begin position="1"/>
        <end position="87"/>
    </location>
</feature>
<evidence type="ECO:0000256" key="1">
    <source>
        <dbReference type="SAM" id="MobiDB-lite"/>
    </source>
</evidence>
<protein>
    <submittedName>
        <fullName evidence="2">Uncharacterized protein</fullName>
    </submittedName>
</protein>
<name>A0A4C1UVX2_EUMVA</name>
<dbReference type="EMBL" id="BGZK01000230">
    <property type="protein sequence ID" value="GBP30167.1"/>
    <property type="molecule type" value="Genomic_DNA"/>
</dbReference>
<accession>A0A4C1UVX2</accession>
<gene>
    <name evidence="2" type="ORF">EVAR_94475_1</name>
</gene>
<evidence type="ECO:0000313" key="2">
    <source>
        <dbReference type="EMBL" id="GBP30167.1"/>
    </source>
</evidence>